<dbReference type="AlphaFoldDB" id="L0AZL0"/>
<dbReference type="KEGG" id="beq:BEWA_004080"/>
<dbReference type="Proteomes" id="UP000031512">
    <property type="component" value="Chromosome 3"/>
</dbReference>
<dbReference type="VEuPathDB" id="PiroplasmaDB:BEWA_004080"/>
<gene>
    <name evidence="1" type="ORF">BEWA_004080</name>
</gene>
<protein>
    <submittedName>
        <fullName evidence="1">Uncharacterized protein</fullName>
    </submittedName>
</protein>
<accession>L0AZL0</accession>
<name>L0AZL0_THEEQ</name>
<organism evidence="1 2">
    <name type="scientific">Theileria equi strain WA</name>
    <dbReference type="NCBI Taxonomy" id="1537102"/>
    <lineage>
        <taxon>Eukaryota</taxon>
        <taxon>Sar</taxon>
        <taxon>Alveolata</taxon>
        <taxon>Apicomplexa</taxon>
        <taxon>Aconoidasida</taxon>
        <taxon>Piroplasmida</taxon>
        <taxon>Theileriidae</taxon>
        <taxon>Theileria</taxon>
    </lineage>
</organism>
<dbReference type="EMBL" id="CP001670">
    <property type="protein sequence ID" value="AFZ81000.1"/>
    <property type="molecule type" value="Genomic_DNA"/>
</dbReference>
<evidence type="ECO:0000313" key="1">
    <source>
        <dbReference type="EMBL" id="AFZ81000.1"/>
    </source>
</evidence>
<reference evidence="1 2" key="1">
    <citation type="journal article" date="2012" name="BMC Genomics">
        <title>Comparative genomic analysis and phylogenetic position of Theileria equi.</title>
        <authorList>
            <person name="Kappmeyer L.S."/>
            <person name="Thiagarajan M."/>
            <person name="Herndon D.R."/>
            <person name="Ramsay J.D."/>
            <person name="Caler E."/>
            <person name="Djikeng A."/>
            <person name="Gillespie J.J."/>
            <person name="Lau A.O."/>
            <person name="Roalson E.H."/>
            <person name="Silva J.C."/>
            <person name="Silva M.G."/>
            <person name="Suarez C.E."/>
            <person name="Ueti M.W."/>
            <person name="Nene V.M."/>
            <person name="Mealey R.H."/>
            <person name="Knowles D.P."/>
            <person name="Brayton K.A."/>
        </authorList>
    </citation>
    <scope>NUCLEOTIDE SEQUENCE [LARGE SCALE GENOMIC DNA]</scope>
    <source>
        <strain evidence="1 2">WA</strain>
    </source>
</reference>
<evidence type="ECO:0000313" key="2">
    <source>
        <dbReference type="Proteomes" id="UP000031512"/>
    </source>
</evidence>
<sequence>MDVDTFLKSSVSEGFNLLAFETLEYPQVAKFLKRHPNFDEAVKAVKILEISGSDLLAMPK</sequence>
<dbReference type="RefSeq" id="XP_004830666.1">
    <property type="nucleotide sequence ID" value="XM_004830609.1"/>
</dbReference>
<proteinExistence type="predicted"/>
<dbReference type="GeneID" id="15806407"/>
<keyword evidence="2" id="KW-1185">Reference proteome</keyword>